<feature type="transmembrane region" description="Helical" evidence="1">
    <location>
        <begin position="6"/>
        <end position="28"/>
    </location>
</feature>
<name>A0A813FDF7_POLGL</name>
<keyword evidence="1" id="KW-1133">Transmembrane helix</keyword>
<proteinExistence type="predicted"/>
<dbReference type="GO" id="GO:0016020">
    <property type="term" value="C:membrane"/>
    <property type="evidence" value="ECO:0007669"/>
    <property type="project" value="TreeGrafter"/>
</dbReference>
<keyword evidence="1" id="KW-0812">Transmembrane</keyword>
<dbReference type="PANTHER" id="PTHR31735">
    <property type="entry name" value="VACUOLAR MEMBRANE PROTEIN YPL162C"/>
    <property type="match status" value="1"/>
</dbReference>
<feature type="transmembrane region" description="Helical" evidence="1">
    <location>
        <begin position="48"/>
        <end position="67"/>
    </location>
</feature>
<dbReference type="OrthoDB" id="431202at2759"/>
<dbReference type="Proteomes" id="UP000654075">
    <property type="component" value="Unassembled WGS sequence"/>
</dbReference>
<evidence type="ECO:0000313" key="3">
    <source>
        <dbReference type="Proteomes" id="UP000654075"/>
    </source>
</evidence>
<feature type="non-terminal residue" evidence="2">
    <location>
        <position position="1"/>
    </location>
</feature>
<organism evidence="2 3">
    <name type="scientific">Polarella glacialis</name>
    <name type="common">Dinoflagellate</name>
    <dbReference type="NCBI Taxonomy" id="89957"/>
    <lineage>
        <taxon>Eukaryota</taxon>
        <taxon>Sar</taxon>
        <taxon>Alveolata</taxon>
        <taxon>Dinophyceae</taxon>
        <taxon>Suessiales</taxon>
        <taxon>Suessiaceae</taxon>
        <taxon>Polarella</taxon>
    </lineage>
</organism>
<keyword evidence="3" id="KW-1185">Reference proteome</keyword>
<dbReference type="AlphaFoldDB" id="A0A813FDF7"/>
<reference evidence="2" key="1">
    <citation type="submission" date="2021-02" db="EMBL/GenBank/DDBJ databases">
        <authorList>
            <person name="Dougan E. K."/>
            <person name="Rhodes N."/>
            <person name="Thang M."/>
            <person name="Chan C."/>
        </authorList>
    </citation>
    <scope>NUCLEOTIDE SEQUENCE</scope>
</reference>
<sequence length="245" mass="27065">TCELFGLFGILVQLFIGLWCFLVLVFMWRLESPRRSFLTWVGDMSKQMVGAGWGHCMNIATAVVFGVELESSAANNQCVWYLVGFLCDISFVTFLCWAVNAAIRPVIKRKCGFDVGDYEGGEAESKDANSCSMPPWAIWTLQTGIWLTIMSFVKLTVSVGVYFGQDEVYSCLASTFRMLGLCGHHRAQLLASVVVIPVVGDAFQFAVQDTFLKNKPAAASVADAKEHSLECLRQQESDVHSDSSD</sequence>
<dbReference type="Pfam" id="PF12400">
    <property type="entry name" value="STIMATE"/>
    <property type="match status" value="1"/>
</dbReference>
<keyword evidence="1" id="KW-0472">Membrane</keyword>
<accession>A0A813FDF7</accession>
<dbReference type="EMBL" id="CAJNNV010024434">
    <property type="protein sequence ID" value="CAE8609859.1"/>
    <property type="molecule type" value="Genomic_DNA"/>
</dbReference>
<protein>
    <submittedName>
        <fullName evidence="2">Uncharacterized protein</fullName>
    </submittedName>
</protein>
<dbReference type="OMA" id="EMASTGH"/>
<evidence type="ECO:0000256" key="1">
    <source>
        <dbReference type="SAM" id="Phobius"/>
    </source>
</evidence>
<dbReference type="PANTHER" id="PTHR31735:SF1">
    <property type="entry name" value="VACUOLAR MEMBRANE PROTEIN YPL162C"/>
    <property type="match status" value="1"/>
</dbReference>
<gene>
    <name evidence="2" type="ORF">PGLA1383_LOCUS27686</name>
</gene>
<evidence type="ECO:0000313" key="2">
    <source>
        <dbReference type="EMBL" id="CAE8609859.1"/>
    </source>
</evidence>
<comment type="caution">
    <text evidence="2">The sequence shown here is derived from an EMBL/GenBank/DDBJ whole genome shotgun (WGS) entry which is preliminary data.</text>
</comment>
<dbReference type="InterPro" id="IPR022127">
    <property type="entry name" value="STIMATE/YPL162C"/>
</dbReference>
<feature type="transmembrane region" description="Helical" evidence="1">
    <location>
        <begin position="79"/>
        <end position="103"/>
    </location>
</feature>